<dbReference type="EMBL" id="LCWF01000052">
    <property type="protein sequence ID" value="KKY25000.1"/>
    <property type="molecule type" value="Genomic_DNA"/>
</dbReference>
<evidence type="ECO:0000313" key="9">
    <source>
        <dbReference type="EMBL" id="KKY25000.1"/>
    </source>
</evidence>
<feature type="compositionally biased region" description="Low complexity" evidence="7">
    <location>
        <begin position="384"/>
        <end position="405"/>
    </location>
</feature>
<evidence type="ECO:0000256" key="6">
    <source>
        <dbReference type="ARBA" id="ARBA00023242"/>
    </source>
</evidence>
<evidence type="ECO:0000256" key="5">
    <source>
        <dbReference type="ARBA" id="ARBA00023163"/>
    </source>
</evidence>
<dbReference type="InterPro" id="IPR013154">
    <property type="entry name" value="ADH-like_N"/>
</dbReference>
<dbReference type="Gene3D" id="3.90.180.10">
    <property type="entry name" value="Medium-chain alcohol dehydrogenases, catalytic domain"/>
    <property type="match status" value="2"/>
</dbReference>
<keyword evidence="3" id="KW-0805">Transcription regulation</keyword>
<dbReference type="GO" id="GO:0008270">
    <property type="term" value="F:zinc ion binding"/>
    <property type="evidence" value="ECO:0007669"/>
    <property type="project" value="InterPro"/>
</dbReference>
<keyword evidence="2" id="KW-0560">Oxidoreductase</keyword>
<name>A0A0G2H8Q6_PHACM</name>
<dbReference type="PROSITE" id="PS50048">
    <property type="entry name" value="ZN2_CY6_FUNGAL_2"/>
    <property type="match status" value="1"/>
</dbReference>
<dbReference type="AlphaFoldDB" id="A0A0G2H8Q6"/>
<reference evidence="9 10" key="2">
    <citation type="submission" date="2015-05" db="EMBL/GenBank/DDBJ databases">
        <authorList>
            <person name="Morales-Cruz A."/>
            <person name="Amrine K.C."/>
            <person name="Cantu D."/>
        </authorList>
    </citation>
    <scope>NUCLEOTIDE SEQUENCE [LARGE SCALE GENOMIC DNA]</scope>
    <source>
        <strain evidence="9">UCRPC4</strain>
    </source>
</reference>
<dbReference type="CDD" id="cd00067">
    <property type="entry name" value="GAL4"/>
    <property type="match status" value="1"/>
</dbReference>
<dbReference type="GO" id="GO:0000981">
    <property type="term" value="F:DNA-binding transcription factor activity, RNA polymerase II-specific"/>
    <property type="evidence" value="ECO:0007669"/>
    <property type="project" value="InterPro"/>
</dbReference>
<feature type="compositionally biased region" description="Polar residues" evidence="7">
    <location>
        <begin position="329"/>
        <end position="338"/>
    </location>
</feature>
<dbReference type="GO" id="GO:0016651">
    <property type="term" value="F:oxidoreductase activity, acting on NAD(P)H"/>
    <property type="evidence" value="ECO:0007669"/>
    <property type="project" value="InterPro"/>
</dbReference>
<reference evidence="9 10" key="1">
    <citation type="submission" date="2015-05" db="EMBL/GenBank/DDBJ databases">
        <title>Distinctive expansion of gene families associated with plant cell wall degradation and secondary metabolism in the genomes of grapevine trunk pathogens.</title>
        <authorList>
            <person name="Lawrence D.P."/>
            <person name="Travadon R."/>
            <person name="Rolshausen P.E."/>
            <person name="Baumgartner K."/>
        </authorList>
    </citation>
    <scope>NUCLEOTIDE SEQUENCE [LARGE SCALE GENOMIC DNA]</scope>
    <source>
        <strain evidence="9">UCRPC4</strain>
    </source>
</reference>
<proteinExistence type="inferred from homology"/>
<keyword evidence="4" id="KW-0238">DNA-binding</keyword>
<dbReference type="PANTHER" id="PTHR45348">
    <property type="entry name" value="HYPOTHETICAL OXIDOREDUCTASE (EUROFUNG)"/>
    <property type="match status" value="1"/>
</dbReference>
<dbReference type="SUPFAM" id="SSF51735">
    <property type="entry name" value="NAD(P)-binding Rossmann-fold domains"/>
    <property type="match status" value="1"/>
</dbReference>
<dbReference type="SUPFAM" id="SSF50129">
    <property type="entry name" value="GroES-like"/>
    <property type="match status" value="1"/>
</dbReference>
<dbReference type="SUPFAM" id="SSF57701">
    <property type="entry name" value="Zn2/Cys6 DNA-binding domain"/>
    <property type="match status" value="1"/>
</dbReference>
<keyword evidence="6" id="KW-0539">Nucleus</keyword>
<evidence type="ECO:0000256" key="1">
    <source>
        <dbReference type="ARBA" id="ARBA00008072"/>
    </source>
</evidence>
<protein>
    <submittedName>
        <fullName evidence="9">Putative alcohol dehydrogenase</fullName>
    </submittedName>
</protein>
<dbReference type="Gene3D" id="3.40.50.720">
    <property type="entry name" value="NAD(P)-binding Rossmann-like Domain"/>
    <property type="match status" value="1"/>
</dbReference>
<evidence type="ECO:0000259" key="8">
    <source>
        <dbReference type="PROSITE" id="PS50048"/>
    </source>
</evidence>
<dbReference type="SMART" id="SM00066">
    <property type="entry name" value="GAL4"/>
    <property type="match status" value="1"/>
</dbReference>
<accession>A0A0G2H8Q6</accession>
<dbReference type="InterPro" id="IPR001138">
    <property type="entry name" value="Zn2Cys6_DnaBD"/>
</dbReference>
<dbReference type="InterPro" id="IPR036864">
    <property type="entry name" value="Zn2-C6_fun-type_DNA-bd_sf"/>
</dbReference>
<dbReference type="Gene3D" id="4.10.240.10">
    <property type="entry name" value="Zn(2)-C6 fungal-type DNA-binding domain"/>
    <property type="match status" value="1"/>
</dbReference>
<dbReference type="Pfam" id="PF08240">
    <property type="entry name" value="ADH_N"/>
    <property type="match status" value="1"/>
</dbReference>
<dbReference type="PANTHER" id="PTHR45348:SF2">
    <property type="entry name" value="ZINC-TYPE ALCOHOL DEHYDROGENASE-LIKE PROTEIN C2E1P3.01"/>
    <property type="match status" value="1"/>
</dbReference>
<keyword evidence="10" id="KW-1185">Reference proteome</keyword>
<keyword evidence="5" id="KW-0804">Transcription</keyword>
<evidence type="ECO:0000313" key="10">
    <source>
        <dbReference type="Proteomes" id="UP000053317"/>
    </source>
</evidence>
<evidence type="ECO:0000256" key="3">
    <source>
        <dbReference type="ARBA" id="ARBA00023015"/>
    </source>
</evidence>
<feature type="domain" description="Zn(2)-C6 fungal-type" evidence="8">
    <location>
        <begin position="639"/>
        <end position="669"/>
    </location>
</feature>
<feature type="region of interest" description="Disordered" evidence="7">
    <location>
        <begin position="307"/>
        <end position="405"/>
    </location>
</feature>
<dbReference type="GO" id="GO:0003677">
    <property type="term" value="F:DNA binding"/>
    <property type="evidence" value="ECO:0007669"/>
    <property type="project" value="UniProtKB-KW"/>
</dbReference>
<dbReference type="InterPro" id="IPR047122">
    <property type="entry name" value="Trans-enoyl_RdTase-like"/>
</dbReference>
<dbReference type="Pfam" id="PF13602">
    <property type="entry name" value="ADH_zinc_N_2"/>
    <property type="match status" value="1"/>
</dbReference>
<dbReference type="Pfam" id="PF00172">
    <property type="entry name" value="Zn_clus"/>
    <property type="match status" value="1"/>
</dbReference>
<comment type="similarity">
    <text evidence="1">Belongs to the zinc-containing alcohol dehydrogenase family.</text>
</comment>
<gene>
    <name evidence="9" type="ORF">UCRPC4_g02171</name>
</gene>
<organism evidence="9 10">
    <name type="scientific">Phaeomoniella chlamydospora</name>
    <name type="common">Phaeoacremonium chlamydosporum</name>
    <dbReference type="NCBI Taxonomy" id="158046"/>
    <lineage>
        <taxon>Eukaryota</taxon>
        <taxon>Fungi</taxon>
        <taxon>Dikarya</taxon>
        <taxon>Ascomycota</taxon>
        <taxon>Pezizomycotina</taxon>
        <taxon>Eurotiomycetes</taxon>
        <taxon>Chaetothyriomycetidae</taxon>
        <taxon>Phaeomoniellales</taxon>
        <taxon>Phaeomoniellaceae</taxon>
        <taxon>Phaeomoniella</taxon>
    </lineage>
</organism>
<dbReference type="Proteomes" id="UP000053317">
    <property type="component" value="Unassembled WGS sequence"/>
</dbReference>
<evidence type="ECO:0000256" key="2">
    <source>
        <dbReference type="ARBA" id="ARBA00023002"/>
    </source>
</evidence>
<evidence type="ECO:0000256" key="7">
    <source>
        <dbReference type="SAM" id="MobiDB-lite"/>
    </source>
</evidence>
<evidence type="ECO:0000256" key="4">
    <source>
        <dbReference type="ARBA" id="ARBA00023125"/>
    </source>
</evidence>
<sequence length="683" mass="77169">MAPAKALVCLPKDGKNNLSPEDVEIPKLKSNEALVRTKAIAQIPVDIQSFDSNRFGEGAVLECDFAGTVQEVGDSVKRLKVGDEIAACTSREIFDFSVATICFPYNFDVAKSMGAKHVFDYHSSTVVEDIKKALPNLQYVFDTVGDESSSVTSSKAIRAQGGVFCTVRPTGDYCKEINSRVKVTPVLVFTAFLKPHQHKTAKWPASEEDHSLSAELFDSLLQWLQDGAVKPNKPKLMGGLDKVPEGFQLYRDNRFYMDETMNFQEAIVDSDSRSISSDVPLSPTYCVPPPNSPCSNIAMDLQEISDVNKNPKHDEPDDTQAQGVAISEPESTVRSQVSEMRDHRESSSPCLMVTIPIQRFKRSMTPSPSPLETKPQRKRQKRSQVVPPALLQQPPSNSIPSTTPPHLYHIYHIAQLHESKKQLFHDEHKSPVTGPKAKRRPKHGLQEYHVSRVPEFVGPTYQEEFVRRRLIELEEQLEWLRGMAGFEEVWWREVVKPLAGWTGVRLEEAKDGQIEEKTLVQTKHQVFENDQDVNERVTNEIRREHDHEKGETIDAFETTRNYDYEHYQAPRQITKENPENTNGPEPNFEVDDTLLSTYDTYDLNDPNTRRDNLQTYHSPSIVYSAQQTSPYSTEVALKRCIHCKRNKKGCDRTLPQCGRCSKSGRECIYPTSSKVGGGHSHAV</sequence>
<dbReference type="InterPro" id="IPR011032">
    <property type="entry name" value="GroES-like_sf"/>
</dbReference>
<dbReference type="InterPro" id="IPR036291">
    <property type="entry name" value="NAD(P)-bd_dom_sf"/>
</dbReference>
<dbReference type="OrthoDB" id="9992527at2759"/>
<comment type="caution">
    <text evidence="9">The sequence shown here is derived from an EMBL/GenBank/DDBJ whole genome shotgun (WGS) entry which is preliminary data.</text>
</comment>